<keyword evidence="3" id="KW-1185">Reference proteome</keyword>
<feature type="compositionally biased region" description="Polar residues" evidence="1">
    <location>
        <begin position="194"/>
        <end position="205"/>
    </location>
</feature>
<feature type="region of interest" description="Disordered" evidence="1">
    <location>
        <begin position="235"/>
        <end position="282"/>
    </location>
</feature>
<evidence type="ECO:0000313" key="2">
    <source>
        <dbReference type="EMBL" id="CAG2057722.1"/>
    </source>
</evidence>
<protein>
    <submittedName>
        <fullName evidence="2">Uncharacterized protein</fullName>
    </submittedName>
</protein>
<feature type="compositionally biased region" description="Polar residues" evidence="1">
    <location>
        <begin position="133"/>
        <end position="185"/>
    </location>
</feature>
<accession>A0ABN7NSA8</accession>
<feature type="region of interest" description="Disordered" evidence="1">
    <location>
        <begin position="98"/>
        <end position="205"/>
    </location>
</feature>
<dbReference type="EMBL" id="CAJPIN010005925">
    <property type="protein sequence ID" value="CAG2057722.1"/>
    <property type="molecule type" value="Genomic_DNA"/>
</dbReference>
<name>A0ABN7NSA8_TIMPD</name>
<feature type="compositionally biased region" description="Polar residues" evidence="1">
    <location>
        <begin position="266"/>
        <end position="276"/>
    </location>
</feature>
<gene>
    <name evidence="2" type="ORF">TPAB3V08_LOCUS4699</name>
</gene>
<feature type="region of interest" description="Disordered" evidence="1">
    <location>
        <begin position="332"/>
        <end position="376"/>
    </location>
</feature>
<dbReference type="PANTHER" id="PTHR21523:SF14">
    <property type="entry name" value="EXPORTED REPETITIVE PROTEIN"/>
    <property type="match status" value="1"/>
</dbReference>
<sequence length="575" mass="64100">MDFRDQLLHTRGYAYPMLNGTILDHVITEPTNKYCLQRQGRFIPRRLNLSNIEEISESRSPPPQEPFTVTSPNSTPPASPARPRRRIPVDIVELEDSFFEPKTHTKSPHVQSPTVRTPSSQSPRVQSPAVKTPSVQSPRVYSPTVKTPSAQSPRVYSPTVKTPSVQSPRVYSPTVRTPSAQSPRVQSPAVRTPYAQSPRVQSPAVGTSYAQSLHVQSPAVGTSYAQSLHVQSPAAGAPYAQSHHVQTSSLGTPYVQSPRTTERPQDMSSFSWSKYSSPRPPTPLKYPTAARVLFPENEGTYCQTRSPCQLPTEKTPRCQFSNPPTTIQCTAVSPRPHLTTPRTQPHVPTPGTSTRRATTSFHASSQAPMTSEQKTEAVDEIIRKYQSCKDKSTKITAAPIERPYDKRAQDIMEILRRHRRDERVTPRSAGPLRSSSIQRIVDRYATPTSVYTNTVDDLRHYKDDGGEASGDQEATEEEELYEEYDVCGEEGDFDNGQKESAIKRFDLSVRAELKRRKDDPDQIIDILVDSPFSTRHEEGIGGPYGQALSAIRSVHYARFEIVSVEPALHHSDLLL</sequence>
<comment type="caution">
    <text evidence="2">The sequence shown here is derived from an EMBL/GenBank/DDBJ whole genome shotgun (WGS) entry which is preliminary data.</text>
</comment>
<reference evidence="2" key="1">
    <citation type="submission" date="2021-03" db="EMBL/GenBank/DDBJ databases">
        <authorList>
            <person name="Tran Van P."/>
        </authorList>
    </citation>
    <scope>NUCLEOTIDE SEQUENCE</scope>
</reference>
<feature type="compositionally biased region" description="Polar residues" evidence="1">
    <location>
        <begin position="350"/>
        <end position="372"/>
    </location>
</feature>
<evidence type="ECO:0000313" key="3">
    <source>
        <dbReference type="Proteomes" id="UP001153148"/>
    </source>
</evidence>
<feature type="compositionally biased region" description="Polar residues" evidence="1">
    <location>
        <begin position="243"/>
        <end position="259"/>
    </location>
</feature>
<dbReference type="Proteomes" id="UP001153148">
    <property type="component" value="Unassembled WGS sequence"/>
</dbReference>
<proteinExistence type="predicted"/>
<dbReference type="PANTHER" id="PTHR21523">
    <property type="match status" value="1"/>
</dbReference>
<evidence type="ECO:0000256" key="1">
    <source>
        <dbReference type="SAM" id="MobiDB-lite"/>
    </source>
</evidence>
<feature type="region of interest" description="Disordered" evidence="1">
    <location>
        <begin position="54"/>
        <end position="86"/>
    </location>
</feature>
<organism evidence="2 3">
    <name type="scientific">Timema podura</name>
    <name type="common">Walking stick</name>
    <dbReference type="NCBI Taxonomy" id="61482"/>
    <lineage>
        <taxon>Eukaryota</taxon>
        <taxon>Metazoa</taxon>
        <taxon>Ecdysozoa</taxon>
        <taxon>Arthropoda</taxon>
        <taxon>Hexapoda</taxon>
        <taxon>Insecta</taxon>
        <taxon>Pterygota</taxon>
        <taxon>Neoptera</taxon>
        <taxon>Polyneoptera</taxon>
        <taxon>Phasmatodea</taxon>
        <taxon>Timematodea</taxon>
        <taxon>Timematoidea</taxon>
        <taxon>Timematidae</taxon>
        <taxon>Timema</taxon>
    </lineage>
</organism>
<feature type="compositionally biased region" description="Polar residues" evidence="1">
    <location>
        <begin position="108"/>
        <end position="125"/>
    </location>
</feature>